<protein>
    <recommendedName>
        <fullName evidence="2">Non-homologous end joining protein Ku</fullName>
    </recommendedName>
</protein>
<keyword evidence="6" id="KW-1185">Reference proteome</keyword>
<evidence type="ECO:0000313" key="5">
    <source>
        <dbReference type="EMBL" id="RBP41378.1"/>
    </source>
</evidence>
<dbReference type="InterPro" id="IPR006164">
    <property type="entry name" value="DNA_bd_Ku70/Ku80"/>
</dbReference>
<proteinExistence type="inferred from homology"/>
<reference evidence="5 6" key="1">
    <citation type="submission" date="2018-06" db="EMBL/GenBank/DDBJ databases">
        <title>Genomic Encyclopedia of Type Strains, Phase IV (KMG-IV): sequencing the most valuable type-strain genomes for metagenomic binning, comparative biology and taxonomic classification.</title>
        <authorList>
            <person name="Goeker M."/>
        </authorList>
    </citation>
    <scope>NUCLEOTIDE SEQUENCE [LARGE SCALE GENOMIC DNA]</scope>
    <source>
        <strain evidence="5 6">DSM 25532</strain>
    </source>
</reference>
<comment type="similarity">
    <text evidence="2">Belongs to the prokaryotic Ku family.</text>
</comment>
<dbReference type="Gene3D" id="2.40.290.10">
    <property type="match status" value="1"/>
</dbReference>
<dbReference type="Proteomes" id="UP000253426">
    <property type="component" value="Unassembled WGS sequence"/>
</dbReference>
<dbReference type="Pfam" id="PF02735">
    <property type="entry name" value="Ku"/>
    <property type="match status" value="1"/>
</dbReference>
<dbReference type="NCBIfam" id="TIGR02772">
    <property type="entry name" value="Ku_bact"/>
    <property type="match status" value="1"/>
</dbReference>
<dbReference type="InterPro" id="IPR009187">
    <property type="entry name" value="Prok_Ku"/>
</dbReference>
<dbReference type="HAMAP" id="MF_01875">
    <property type="entry name" value="Prokaryotic_Ku"/>
    <property type="match status" value="1"/>
</dbReference>
<dbReference type="InterPro" id="IPR016194">
    <property type="entry name" value="SPOC-like_C_dom_sf"/>
</dbReference>
<organism evidence="5 6">
    <name type="scientific">Roseimicrobium gellanilyticum</name>
    <dbReference type="NCBI Taxonomy" id="748857"/>
    <lineage>
        <taxon>Bacteria</taxon>
        <taxon>Pseudomonadati</taxon>
        <taxon>Verrucomicrobiota</taxon>
        <taxon>Verrucomicrobiia</taxon>
        <taxon>Verrucomicrobiales</taxon>
        <taxon>Verrucomicrobiaceae</taxon>
        <taxon>Roseimicrobium</taxon>
    </lineage>
</organism>
<dbReference type="SMART" id="SM00559">
    <property type="entry name" value="Ku78"/>
    <property type="match status" value="1"/>
</dbReference>
<dbReference type="GO" id="GO:0006303">
    <property type="term" value="P:double-strand break repair via nonhomologous end joining"/>
    <property type="evidence" value="ECO:0007669"/>
    <property type="project" value="UniProtKB-UniRule"/>
</dbReference>
<dbReference type="GO" id="GO:0006310">
    <property type="term" value="P:DNA recombination"/>
    <property type="evidence" value="ECO:0007669"/>
    <property type="project" value="UniProtKB-KW"/>
</dbReference>
<evidence type="ECO:0000256" key="3">
    <source>
        <dbReference type="SAM" id="MobiDB-lite"/>
    </source>
</evidence>
<evidence type="ECO:0000259" key="4">
    <source>
        <dbReference type="SMART" id="SM00559"/>
    </source>
</evidence>
<dbReference type="OrthoDB" id="9795084at2"/>
<dbReference type="PANTHER" id="PTHR41251:SF1">
    <property type="entry name" value="NON-HOMOLOGOUS END JOINING PROTEIN KU"/>
    <property type="match status" value="1"/>
</dbReference>
<dbReference type="CDD" id="cd00789">
    <property type="entry name" value="KU_like"/>
    <property type="match status" value="1"/>
</dbReference>
<name>A0A366HFU0_9BACT</name>
<evidence type="ECO:0000256" key="1">
    <source>
        <dbReference type="ARBA" id="ARBA00023125"/>
    </source>
</evidence>
<keyword evidence="1 2" id="KW-0238">DNA-binding</keyword>
<comment type="subunit">
    <text evidence="2">Homodimer. Interacts with LigD.</text>
</comment>
<dbReference type="AlphaFoldDB" id="A0A366HFU0"/>
<feature type="compositionally biased region" description="Basic residues" evidence="3">
    <location>
        <begin position="259"/>
        <end position="286"/>
    </location>
</feature>
<accession>A0A366HFU0</accession>
<evidence type="ECO:0000256" key="2">
    <source>
        <dbReference type="HAMAP-Rule" id="MF_01875"/>
    </source>
</evidence>
<keyword evidence="2" id="KW-0234">DNA repair</keyword>
<dbReference type="PANTHER" id="PTHR41251">
    <property type="entry name" value="NON-HOMOLOGOUS END JOINING PROTEIN KU"/>
    <property type="match status" value="1"/>
</dbReference>
<dbReference type="RefSeq" id="WP_113960010.1">
    <property type="nucleotide sequence ID" value="NZ_QNRR01000007.1"/>
</dbReference>
<sequence length="286" mass="32621">MRAIWKGSISFGLVNIPVALYPATHTEDLKFRLLRSKDLSPVNYKRVAEADGKEVPWDQIVKGYEYEKGKFVVIKEEDFKRVDIEATQTVDILNFVELEEVNPVYFHKPYYMEPQKGGDRAYILLREALESTGKIGIAKVVIKTRQHLAALKPQGDGLMLELMHFAAELRDVEEFRHPRESKIAKKELDMAKALISSMTEKWEPEAYKDDYREALEDMIEEKVKHPDKAPPKKAAKKRPSNVIDLVAVLQESMREGSKAKKKTAKAASPSKKKPAAKKRTKTRKAA</sequence>
<dbReference type="EMBL" id="QNRR01000007">
    <property type="protein sequence ID" value="RBP41378.1"/>
    <property type="molecule type" value="Genomic_DNA"/>
</dbReference>
<feature type="region of interest" description="Disordered" evidence="3">
    <location>
        <begin position="222"/>
        <end position="286"/>
    </location>
</feature>
<dbReference type="PIRSF" id="PIRSF006493">
    <property type="entry name" value="Prok_Ku"/>
    <property type="match status" value="1"/>
</dbReference>
<comment type="caution">
    <text evidence="5">The sequence shown here is derived from an EMBL/GenBank/DDBJ whole genome shotgun (WGS) entry which is preliminary data.</text>
</comment>
<comment type="function">
    <text evidence="2">With LigD forms a non-homologous end joining (NHEJ) DNA repair enzyme, which repairs dsDNA breaks with reduced fidelity. Binds linear dsDNA with 5'- and 3'- overhangs but not closed circular dsDNA nor ssDNA. Recruits and stimulates the ligase activity of LigD.</text>
</comment>
<keyword evidence="2" id="KW-0227">DNA damage</keyword>
<evidence type="ECO:0000313" key="6">
    <source>
        <dbReference type="Proteomes" id="UP000253426"/>
    </source>
</evidence>
<keyword evidence="2" id="KW-0233">DNA recombination</keyword>
<dbReference type="SUPFAM" id="SSF100939">
    <property type="entry name" value="SPOC domain-like"/>
    <property type="match status" value="1"/>
</dbReference>
<feature type="domain" description="Ku" evidence="4">
    <location>
        <begin position="52"/>
        <end position="181"/>
    </location>
</feature>
<dbReference type="FunFam" id="2.40.290.10:FF:000004">
    <property type="entry name" value="Non-homologous end joining protein Ku"/>
    <property type="match status" value="1"/>
</dbReference>
<dbReference type="GO" id="GO:0003690">
    <property type="term" value="F:double-stranded DNA binding"/>
    <property type="evidence" value="ECO:0007669"/>
    <property type="project" value="UniProtKB-UniRule"/>
</dbReference>
<gene>
    <name evidence="2" type="primary">ku</name>
    <name evidence="5" type="ORF">DES53_107210</name>
</gene>